<dbReference type="Proteomes" id="UP000247792">
    <property type="component" value="Unassembled WGS sequence"/>
</dbReference>
<evidence type="ECO:0000313" key="1">
    <source>
        <dbReference type="EMBL" id="PXX45037.1"/>
    </source>
</evidence>
<dbReference type="AlphaFoldDB" id="A0A318JAI8"/>
<accession>A0A318JAI8</accession>
<evidence type="ECO:0000313" key="2">
    <source>
        <dbReference type="Proteomes" id="UP000247792"/>
    </source>
</evidence>
<keyword evidence="2" id="KW-1185">Reference proteome</keyword>
<gene>
    <name evidence="1" type="ORF">DFR42_102249</name>
</gene>
<name>A0A318JAI8_9BURK</name>
<proteinExistence type="predicted"/>
<protein>
    <submittedName>
        <fullName evidence="1">Uncharacterized protein</fullName>
    </submittedName>
</protein>
<comment type="caution">
    <text evidence="1">The sequence shown here is derived from an EMBL/GenBank/DDBJ whole genome shotgun (WGS) entry which is preliminary data.</text>
</comment>
<reference evidence="1 2" key="1">
    <citation type="submission" date="2018-05" db="EMBL/GenBank/DDBJ databases">
        <title>Genomic Encyclopedia of Type Strains, Phase IV (KMG-IV): sequencing the most valuable type-strain genomes for metagenomic binning, comparative biology and taxonomic classification.</title>
        <authorList>
            <person name="Goeker M."/>
        </authorList>
    </citation>
    <scope>NUCLEOTIDE SEQUENCE [LARGE SCALE GENOMIC DNA]</scope>
    <source>
        <strain evidence="1 2">DSM 19792</strain>
    </source>
</reference>
<dbReference type="EMBL" id="QJKB01000002">
    <property type="protein sequence ID" value="PXX45037.1"/>
    <property type="molecule type" value="Genomic_DNA"/>
</dbReference>
<sequence>MQKQISLNPVETAELQKQFLHSLKLGTGRAMLLLKAQPQIDFSAQILAATVNNLAYDRQCEGSRAEYLYSLIKRSRQKDDLIRVIMKKFSAKKQNDYGMDQLSDLVLYFHREGVVGAKEVLLKRFEKTFNNGYELYARDVLLEIEGMAGLIMAAEKVGQLPEQERADYEDRWRVDDFQKENKSVDVYAELTKAAEVNPAIKNYLDLILSVEPRKKYRRSKIAPYTLADVEEIVDEDDRFSRFWPSRIAGMNPADIEKIARLALAEKDDNRKDIYLLFFDKTKFPFDYAPLLEMARQKSIKKNRQILHAVNALSHFKGDDIRTLALKKFARKKTPWEYLRLLINNYQAGDAKILLEIIQRSDNFHHMHDLVAGIIDIFAANPDPECKAPLEAMYYGMNCAIHRWSVIDLLNRNGVLSGEILEELAYDTDEDLRKLSLRIKHQRKAVA</sequence>
<organism evidence="1 2">
    <name type="scientific">Undibacterium pigrum</name>
    <dbReference type="NCBI Taxonomy" id="401470"/>
    <lineage>
        <taxon>Bacteria</taxon>
        <taxon>Pseudomonadati</taxon>
        <taxon>Pseudomonadota</taxon>
        <taxon>Betaproteobacteria</taxon>
        <taxon>Burkholderiales</taxon>
        <taxon>Oxalobacteraceae</taxon>
        <taxon>Undibacterium</taxon>
    </lineage>
</organism>